<feature type="region of interest" description="Disordered" evidence="1">
    <location>
        <begin position="1"/>
        <end position="23"/>
    </location>
</feature>
<gene>
    <name evidence="2" type="ORF">QFZ49_000720</name>
</gene>
<sequence length="221" mass="23609">MHDRHHEDPAHHEPHEKPNSPTAAASCCVCITPVGSNTDASPAPGVAGAVQRQGAPDLSDAAEGGAQPKGDPIHPCHNPHCAHPTSPQPPARNRPRKTDERKRTHLIASRFNDEERQALRDAAAACAMTPSGFLAHAALAAARDLTRTAAEVAGEREVIAELFSLRRHLAQIGNNLNQVARTLNSGADAPHAETVLQAVHRAAKRVDAFTQHRLDHQTRAA</sequence>
<feature type="region of interest" description="Disordered" evidence="1">
    <location>
        <begin position="38"/>
        <end position="102"/>
    </location>
</feature>
<organism evidence="2 3">
    <name type="scientific">Streptomyces turgidiscabies</name>
    <dbReference type="NCBI Taxonomy" id="85558"/>
    <lineage>
        <taxon>Bacteria</taxon>
        <taxon>Bacillati</taxon>
        <taxon>Actinomycetota</taxon>
        <taxon>Actinomycetes</taxon>
        <taxon>Kitasatosporales</taxon>
        <taxon>Streptomycetaceae</taxon>
        <taxon>Streptomyces</taxon>
    </lineage>
</organism>
<protein>
    <submittedName>
        <fullName evidence="2">Uncharacterized protein (DUF1778 family)</fullName>
    </submittedName>
</protein>
<name>A0ABU0RGD7_9ACTN</name>
<keyword evidence="3" id="KW-1185">Reference proteome</keyword>
<comment type="caution">
    <text evidence="2">The sequence shown here is derived from an EMBL/GenBank/DDBJ whole genome shotgun (WGS) entry which is preliminary data.</text>
</comment>
<dbReference type="EMBL" id="JAUSZS010000002">
    <property type="protein sequence ID" value="MDQ0930813.1"/>
    <property type="molecule type" value="Genomic_DNA"/>
</dbReference>
<dbReference type="Pfam" id="PF21983">
    <property type="entry name" value="NikA-like"/>
    <property type="match status" value="1"/>
</dbReference>
<evidence type="ECO:0000256" key="1">
    <source>
        <dbReference type="SAM" id="MobiDB-lite"/>
    </source>
</evidence>
<evidence type="ECO:0000313" key="3">
    <source>
        <dbReference type="Proteomes" id="UP001223072"/>
    </source>
</evidence>
<dbReference type="Proteomes" id="UP001223072">
    <property type="component" value="Unassembled WGS sequence"/>
</dbReference>
<proteinExistence type="predicted"/>
<reference evidence="2 3" key="1">
    <citation type="submission" date="2023-07" db="EMBL/GenBank/DDBJ databases">
        <title>Comparative genomics of wheat-associated soil bacteria to identify genetic determinants of phenazine resistance.</title>
        <authorList>
            <person name="Mouncey N."/>
        </authorList>
    </citation>
    <scope>NUCLEOTIDE SEQUENCE [LARGE SCALE GENOMIC DNA]</scope>
    <source>
        <strain evidence="2 3">W2I16</strain>
    </source>
</reference>
<feature type="compositionally biased region" description="Basic and acidic residues" evidence="1">
    <location>
        <begin position="1"/>
        <end position="18"/>
    </location>
</feature>
<dbReference type="InterPro" id="IPR053842">
    <property type="entry name" value="NikA-like"/>
</dbReference>
<evidence type="ECO:0000313" key="2">
    <source>
        <dbReference type="EMBL" id="MDQ0930813.1"/>
    </source>
</evidence>
<dbReference type="RefSeq" id="WP_373431107.1">
    <property type="nucleotide sequence ID" value="NZ_JAUSZS010000002.1"/>
</dbReference>
<accession>A0ABU0RGD7</accession>